<name>A0ABN3A8P1_9ACTN</name>
<evidence type="ECO:0000313" key="2">
    <source>
        <dbReference type="Proteomes" id="UP001501771"/>
    </source>
</evidence>
<dbReference type="RefSeq" id="WP_344157988.1">
    <property type="nucleotide sequence ID" value="NZ_BAAAQR010000019.1"/>
</dbReference>
<evidence type="ECO:0000313" key="1">
    <source>
        <dbReference type="EMBL" id="GAA2156264.1"/>
    </source>
</evidence>
<protein>
    <submittedName>
        <fullName evidence="1">2-thiouracil desulfurase family protein</fullName>
    </submittedName>
</protein>
<accession>A0ABN3A8P1</accession>
<dbReference type="Proteomes" id="UP001501771">
    <property type="component" value="Unassembled WGS sequence"/>
</dbReference>
<gene>
    <name evidence="1" type="ORF">GCM10009844_44370</name>
</gene>
<sequence>MRKLLVQLRRRLADRRGRRVVLLSHCLLDQNVRYLGGAEAAGGVPDVVDRYLAEGTGIHQLPCPERHAWGGVEKRGMLLAFGAAGTPRAPAVRLLSNAFLRWTRLVYDHLARRATREVRAYRRAGVEVVGFVGVADSPSCGVHSTLDLRGAIEAVGRCPLEQLDPRTLNRDVVAAHTRAGEGMFTAALRRRLRDAGVEVPFAEHRPALPDELPAPGARET</sequence>
<keyword evidence="2" id="KW-1185">Reference proteome</keyword>
<reference evidence="1 2" key="1">
    <citation type="journal article" date="2019" name="Int. J. Syst. Evol. Microbiol.">
        <title>The Global Catalogue of Microorganisms (GCM) 10K type strain sequencing project: providing services to taxonomists for standard genome sequencing and annotation.</title>
        <authorList>
            <consortium name="The Broad Institute Genomics Platform"/>
            <consortium name="The Broad Institute Genome Sequencing Center for Infectious Disease"/>
            <person name="Wu L."/>
            <person name="Ma J."/>
        </authorList>
    </citation>
    <scope>NUCLEOTIDE SEQUENCE [LARGE SCALE GENOMIC DNA]</scope>
    <source>
        <strain evidence="1 2">JCM 16022</strain>
    </source>
</reference>
<comment type="caution">
    <text evidence="1">The sequence shown here is derived from an EMBL/GenBank/DDBJ whole genome shotgun (WGS) entry which is preliminary data.</text>
</comment>
<organism evidence="1 2">
    <name type="scientific">Nocardioides koreensis</name>
    <dbReference type="NCBI Taxonomy" id="433651"/>
    <lineage>
        <taxon>Bacteria</taxon>
        <taxon>Bacillati</taxon>
        <taxon>Actinomycetota</taxon>
        <taxon>Actinomycetes</taxon>
        <taxon>Propionibacteriales</taxon>
        <taxon>Nocardioidaceae</taxon>
        <taxon>Nocardioides</taxon>
    </lineage>
</organism>
<proteinExistence type="predicted"/>
<dbReference type="EMBL" id="BAAAQR010000019">
    <property type="protein sequence ID" value="GAA2156264.1"/>
    <property type="molecule type" value="Genomic_DNA"/>
</dbReference>